<keyword evidence="3 6" id="KW-0812">Transmembrane</keyword>
<comment type="similarity">
    <text evidence="2 6">Belongs to the GDT1 family.</text>
</comment>
<evidence type="ECO:0000313" key="7">
    <source>
        <dbReference type="EMBL" id="AIL32378.1"/>
    </source>
</evidence>
<feature type="transmembrane region" description="Helical" evidence="6">
    <location>
        <begin position="175"/>
        <end position="194"/>
    </location>
</feature>
<protein>
    <recommendedName>
        <fullName evidence="6">GDT1 family protein</fullName>
    </recommendedName>
</protein>
<evidence type="ECO:0000313" key="8">
    <source>
        <dbReference type="Proteomes" id="UP000028945"/>
    </source>
</evidence>
<evidence type="ECO:0000256" key="4">
    <source>
        <dbReference type="ARBA" id="ARBA00022989"/>
    </source>
</evidence>
<dbReference type="AlphaFoldDB" id="A0A077DGT5"/>
<dbReference type="HOGENOM" id="CLU_040186_2_1_4"/>
<evidence type="ECO:0000256" key="3">
    <source>
        <dbReference type="ARBA" id="ARBA00022692"/>
    </source>
</evidence>
<dbReference type="Proteomes" id="UP000028945">
    <property type="component" value="Chromosome"/>
</dbReference>
<organism evidence="7 8">
    <name type="scientific">Basilea psittacipulmonis DSM 24701</name>
    <dbReference type="NCBI Taxonomy" id="1072685"/>
    <lineage>
        <taxon>Bacteria</taxon>
        <taxon>Pseudomonadati</taxon>
        <taxon>Pseudomonadota</taxon>
        <taxon>Betaproteobacteria</taxon>
        <taxon>Burkholderiales</taxon>
        <taxon>Alcaligenaceae</taxon>
        <taxon>Basilea</taxon>
    </lineage>
</organism>
<evidence type="ECO:0000256" key="6">
    <source>
        <dbReference type="RuleBase" id="RU365102"/>
    </source>
</evidence>
<keyword evidence="8" id="KW-1185">Reference proteome</keyword>
<dbReference type="Pfam" id="PF01169">
    <property type="entry name" value="GDT1"/>
    <property type="match status" value="2"/>
</dbReference>
<keyword evidence="4 6" id="KW-1133">Transmembrane helix</keyword>
<feature type="transmembrane region" description="Helical" evidence="6">
    <location>
        <begin position="40"/>
        <end position="60"/>
    </location>
</feature>
<dbReference type="STRING" id="1072685.IX83_02755"/>
<dbReference type="PANTHER" id="PTHR12608">
    <property type="entry name" value="TRANSMEMBRANE PROTEIN HTP-1 RELATED"/>
    <property type="match status" value="1"/>
</dbReference>
<sequence>MIWTEMESFLVSCGGIFLAELGDKTQLLCLLLAVKFKRTWPIILGITFATLVNHGLAGWVGHLLSQYIHQDILAWIVGLGFIAMGIWMLIPDKEPDTELDTHVSTKSFFKIFVTAAFVFFMAEMGDKTQLATVAMAARYDSVLLVVMGTTLGMLLADIPAVFVGQKLAHILPMKLIHFIAALLFIALGIASLFFV</sequence>
<dbReference type="EMBL" id="CP009238">
    <property type="protein sequence ID" value="AIL32378.1"/>
    <property type="molecule type" value="Genomic_DNA"/>
</dbReference>
<feature type="transmembrane region" description="Helical" evidence="6">
    <location>
        <begin position="103"/>
        <end position="122"/>
    </location>
</feature>
<dbReference type="GO" id="GO:0046873">
    <property type="term" value="F:metal ion transmembrane transporter activity"/>
    <property type="evidence" value="ECO:0007669"/>
    <property type="project" value="InterPro"/>
</dbReference>
<dbReference type="InterPro" id="IPR001727">
    <property type="entry name" value="GDT1-like"/>
</dbReference>
<evidence type="ECO:0000256" key="5">
    <source>
        <dbReference type="ARBA" id="ARBA00023136"/>
    </source>
</evidence>
<dbReference type="PANTHER" id="PTHR12608:SF1">
    <property type="entry name" value="TRANSMEMBRANE PROTEIN 165"/>
    <property type="match status" value="1"/>
</dbReference>
<dbReference type="KEGG" id="bpsi:IX83_02755"/>
<keyword evidence="5 6" id="KW-0472">Membrane</keyword>
<gene>
    <name evidence="7" type="ORF">IX83_02755</name>
</gene>
<comment type="subcellular location">
    <subcellularLocation>
        <location evidence="1 6">Membrane</location>
        <topology evidence="1 6">Multi-pass membrane protein</topology>
    </subcellularLocation>
</comment>
<dbReference type="GO" id="GO:0016020">
    <property type="term" value="C:membrane"/>
    <property type="evidence" value="ECO:0007669"/>
    <property type="project" value="UniProtKB-SubCell"/>
</dbReference>
<evidence type="ECO:0000256" key="2">
    <source>
        <dbReference type="ARBA" id="ARBA00009190"/>
    </source>
</evidence>
<name>A0A077DGT5_9BURK</name>
<accession>A0A077DGT5</accession>
<reference evidence="7 8" key="1">
    <citation type="journal article" date="2014" name="BMC Genomics">
        <title>A genomic perspective on a new bacterial genus and species from the Alcaligenaceae family, Basilea psittacipulmonis.</title>
        <authorList>
            <person name="Whiteson K.L."/>
            <person name="Hernandez D."/>
            <person name="Lazarevic V."/>
            <person name="Gaia N."/>
            <person name="Farinelli L."/>
            <person name="Francois P."/>
            <person name="Pilo P."/>
            <person name="Frey J."/>
            <person name="Schrenzel J."/>
        </authorList>
    </citation>
    <scope>NUCLEOTIDE SEQUENCE [LARGE SCALE GENOMIC DNA]</scope>
    <source>
        <strain evidence="7 8">DSM 24701</strain>
    </source>
</reference>
<evidence type="ECO:0000256" key="1">
    <source>
        <dbReference type="ARBA" id="ARBA00004141"/>
    </source>
</evidence>
<proteinExistence type="inferred from homology"/>
<feature type="transmembrane region" description="Helical" evidence="6">
    <location>
        <begin position="142"/>
        <end position="163"/>
    </location>
</feature>
<dbReference type="eggNOG" id="COG2119">
    <property type="taxonomic scope" value="Bacteria"/>
</dbReference>
<feature type="transmembrane region" description="Helical" evidence="6">
    <location>
        <begin position="72"/>
        <end position="91"/>
    </location>
</feature>